<dbReference type="EMBL" id="CP007451">
    <property type="protein sequence ID" value="AHW62301.1"/>
    <property type="molecule type" value="Genomic_DNA"/>
</dbReference>
<organism evidence="1 2">
    <name type="scientific">Draconibacterium orientale</name>
    <dbReference type="NCBI Taxonomy" id="1168034"/>
    <lineage>
        <taxon>Bacteria</taxon>
        <taxon>Pseudomonadati</taxon>
        <taxon>Bacteroidota</taxon>
        <taxon>Bacteroidia</taxon>
        <taxon>Marinilabiliales</taxon>
        <taxon>Prolixibacteraceae</taxon>
        <taxon>Draconibacterium</taxon>
    </lineage>
</organism>
<name>A0ABN4D467_9BACT</name>
<proteinExistence type="predicted"/>
<reference evidence="1 2" key="1">
    <citation type="submission" date="2014-03" db="EMBL/GenBank/DDBJ databases">
        <title>Complete genome sequence of a deeply braunched marine Bacteroidia bacterium Draconibacterium orientale type strain FH5T.</title>
        <authorList>
            <person name="Li X."/>
            <person name="Wang X."/>
            <person name="Xie Z."/>
            <person name="Du Z."/>
            <person name="Chen G."/>
        </authorList>
    </citation>
    <scope>NUCLEOTIDE SEQUENCE [LARGE SCALE GENOMIC DNA]</scope>
    <source>
        <strain evidence="1 2">FH5</strain>
    </source>
</reference>
<protein>
    <submittedName>
        <fullName evidence="1">Uncharacterized protein</fullName>
    </submittedName>
</protein>
<keyword evidence="2" id="KW-1185">Reference proteome</keyword>
<evidence type="ECO:0000313" key="1">
    <source>
        <dbReference type="EMBL" id="AHW62301.1"/>
    </source>
</evidence>
<dbReference type="Proteomes" id="UP000023772">
    <property type="component" value="Chromosome"/>
</dbReference>
<accession>A0ABN4D467</accession>
<gene>
    <name evidence="1" type="ORF">FH5T_19265</name>
</gene>
<evidence type="ECO:0000313" key="2">
    <source>
        <dbReference type="Proteomes" id="UP000023772"/>
    </source>
</evidence>
<sequence length="70" mass="8067">MPRVGKGKGSLAWNKMECQATLVWVAEVGECNEWTRKNFGSNEWNEPTVGTWEDIQAFYLIFANCRFSSF</sequence>